<evidence type="ECO:0000313" key="4">
    <source>
        <dbReference type="EMBL" id="WNH13127.1"/>
    </source>
</evidence>
<evidence type="ECO:0000313" key="5">
    <source>
        <dbReference type="Proteomes" id="UP001302806"/>
    </source>
</evidence>
<evidence type="ECO:0000259" key="2">
    <source>
        <dbReference type="PROSITE" id="PS51352"/>
    </source>
</evidence>
<evidence type="ECO:0000313" key="3">
    <source>
        <dbReference type="EMBL" id="WNH07810.1"/>
    </source>
</evidence>
<dbReference type="InterPro" id="IPR000866">
    <property type="entry name" value="AhpC/TSA"/>
</dbReference>
<dbReference type="Proteomes" id="UP001303407">
    <property type="component" value="Chromosome"/>
</dbReference>
<feature type="domain" description="Thioredoxin" evidence="2">
    <location>
        <begin position="20"/>
        <end position="181"/>
    </location>
</feature>
<gene>
    <name evidence="4" type="ORF">RHP49_02480</name>
    <name evidence="3" type="ORF">RHP51_11445</name>
</gene>
<dbReference type="PANTHER" id="PTHR42852">
    <property type="entry name" value="THIOL:DISULFIDE INTERCHANGE PROTEIN DSBE"/>
    <property type="match status" value="1"/>
</dbReference>
<dbReference type="SUPFAM" id="SSF52833">
    <property type="entry name" value="Thioredoxin-like"/>
    <property type="match status" value="1"/>
</dbReference>
<dbReference type="EMBL" id="CP134537">
    <property type="protein sequence ID" value="WNH07810.1"/>
    <property type="molecule type" value="Genomic_DNA"/>
</dbReference>
<dbReference type="RefSeq" id="WP_415863105.1">
    <property type="nucleotide sequence ID" value="NZ_CP134536.1"/>
</dbReference>
<dbReference type="Pfam" id="PF00578">
    <property type="entry name" value="AhpC-TSA"/>
    <property type="match status" value="1"/>
</dbReference>
<protein>
    <submittedName>
        <fullName evidence="3">TlpA disulfide reductase family protein</fullName>
    </submittedName>
</protein>
<keyword evidence="1" id="KW-0676">Redox-active center</keyword>
<dbReference type="InterPro" id="IPR013766">
    <property type="entry name" value="Thioredoxin_domain"/>
</dbReference>
<dbReference type="InterPro" id="IPR050553">
    <property type="entry name" value="Thioredoxin_ResA/DsbE_sf"/>
</dbReference>
<dbReference type="Proteomes" id="UP001302806">
    <property type="component" value="Chromosome"/>
</dbReference>
<proteinExistence type="predicted"/>
<keyword evidence="6" id="KW-1185">Reference proteome</keyword>
<dbReference type="PANTHER" id="PTHR42852:SF17">
    <property type="entry name" value="THIOREDOXIN-LIKE PROTEIN HI_1115"/>
    <property type="match status" value="1"/>
</dbReference>
<evidence type="ECO:0000313" key="6">
    <source>
        <dbReference type="Proteomes" id="UP001303407"/>
    </source>
</evidence>
<dbReference type="EMBL" id="CP134536">
    <property type="protein sequence ID" value="WNH13127.1"/>
    <property type="molecule type" value="Genomic_DNA"/>
</dbReference>
<accession>A0ABY9XPI1</accession>
<dbReference type="PROSITE" id="PS51257">
    <property type="entry name" value="PROKAR_LIPOPROTEIN"/>
    <property type="match status" value="1"/>
</dbReference>
<dbReference type="PROSITE" id="PS00194">
    <property type="entry name" value="THIOREDOXIN_1"/>
    <property type="match status" value="1"/>
</dbReference>
<dbReference type="InterPro" id="IPR036249">
    <property type="entry name" value="Thioredoxin-like_sf"/>
</dbReference>
<evidence type="ECO:0000256" key="1">
    <source>
        <dbReference type="ARBA" id="ARBA00023284"/>
    </source>
</evidence>
<dbReference type="InterPro" id="IPR017937">
    <property type="entry name" value="Thioredoxin_CS"/>
</dbReference>
<organism evidence="3 5">
    <name type="scientific">Thalassobellus suaedae</name>
    <dbReference type="NCBI Taxonomy" id="3074124"/>
    <lineage>
        <taxon>Bacteria</taxon>
        <taxon>Pseudomonadati</taxon>
        <taxon>Bacteroidota</taxon>
        <taxon>Flavobacteriia</taxon>
        <taxon>Flavobacteriales</taxon>
        <taxon>Flavobacteriaceae</taxon>
        <taxon>Thalassobellus</taxon>
    </lineage>
</organism>
<dbReference type="CDD" id="cd02966">
    <property type="entry name" value="TlpA_like_family"/>
    <property type="match status" value="1"/>
</dbReference>
<sequence length="184" mass="21161">MKLKILFVAILIMVSCIDKKTNQDVAVKTNVESVIDNANVGNTDLEVYDFNGFKKFLNKSDDTIYVINFWATWCAPCVKELPSFEKLNAKYANKNVKVILVSLDFPHLYEKKLKPFIIDNKLKSKVIALDDADMNTWIPQVDASWSGSIPATIIYKNDTRKFFEQSFSFEELDTELKLFLDKNN</sequence>
<dbReference type="PROSITE" id="PS51352">
    <property type="entry name" value="THIOREDOXIN_2"/>
    <property type="match status" value="1"/>
</dbReference>
<name>A0ABY9XPI1_9FLAO</name>
<reference evidence="5 6" key="1">
    <citation type="submission" date="2023-09" db="EMBL/GenBank/DDBJ databases">
        <title>Thalassobella suaedae gen. nov., sp. nov., a marine bacterium of the family Flavobacteriaceae isolated from a halophyte Suaeda japonica.</title>
        <authorList>
            <person name="Lee S.Y."/>
            <person name="Hwang C.Y."/>
        </authorList>
    </citation>
    <scope>NUCLEOTIDE SEQUENCE [LARGE SCALE GENOMIC DNA]</scope>
    <source>
        <strain evidence="4 6">HL-DH10</strain>
        <strain evidence="3 5">HL-DH14</strain>
    </source>
</reference>
<dbReference type="Gene3D" id="3.40.30.10">
    <property type="entry name" value="Glutaredoxin"/>
    <property type="match status" value="1"/>
</dbReference>